<keyword evidence="2" id="KW-0812">Transmembrane</keyword>
<comment type="caution">
    <text evidence="4">The sequence shown here is derived from an EMBL/GenBank/DDBJ whole genome shotgun (WGS) entry which is preliminary data.</text>
</comment>
<name>A0A7V8FD65_STEMA</name>
<proteinExistence type="inferred from homology"/>
<sequence>MRAVECAGLASALVLLLAGCSLAPTYQVPAVALPARYETPPAADAADAAGGEAVAQDWWQLFQDPVLDQLQQQLRQANPSIALAVAHYDAARASAGQIASARAPQVGFSTGPLRQRQSDDKPLRSATQPAIYDSNSASFSLSFDLDLWGRLRNASAAGHAQAEASADDLAAARLSLSQQLAGLYLQLRGAEAQQTILHDSIDDYHQALALTEDRYRGEIASELDVARARHQLASAQADLDALDARHALLRHAIAELVGAPASGFALAAGPHVPALPAVPAELPSTLLQHRPDIAAAERRVFAANAGIGVARAAWFPQLSLTGLLGGQTAGSSALLDAGNRVWALGPLAALPVFDGGRRRAAKAQAYAEFDAASAQYRLTVLAAIRQVEDQLSQLQQLAAQRGHEEDAVDAATRAEQIARDRYAGGAVSYLDVVSAQNDARQAQLGLQDILSRQLQASASLMAALGGGWSPAARPPG</sequence>
<keyword evidence="2" id="KW-0564">Palmitate</keyword>
<evidence type="ECO:0000313" key="5">
    <source>
        <dbReference type="Proteomes" id="UP000487117"/>
    </source>
</evidence>
<dbReference type="SUPFAM" id="SSF56954">
    <property type="entry name" value="Outer membrane efflux proteins (OEP)"/>
    <property type="match status" value="1"/>
</dbReference>
<dbReference type="PANTHER" id="PTHR30203">
    <property type="entry name" value="OUTER MEMBRANE CATION EFFLUX PROTEIN"/>
    <property type="match status" value="1"/>
</dbReference>
<dbReference type="Pfam" id="PF02321">
    <property type="entry name" value="OEP"/>
    <property type="match status" value="2"/>
</dbReference>
<dbReference type="Gene3D" id="2.20.200.10">
    <property type="entry name" value="Outer membrane efflux proteins (OEP)"/>
    <property type="match status" value="1"/>
</dbReference>
<dbReference type="AlphaFoldDB" id="A0A7V8FD65"/>
<dbReference type="Gene3D" id="1.20.1600.10">
    <property type="entry name" value="Outer membrane efflux proteins (OEP)"/>
    <property type="match status" value="1"/>
</dbReference>
<feature type="region of interest" description="Disordered" evidence="3">
    <location>
        <begin position="108"/>
        <end position="128"/>
    </location>
</feature>
<dbReference type="NCBIfam" id="TIGR01845">
    <property type="entry name" value="outer_NodT"/>
    <property type="match status" value="1"/>
</dbReference>
<protein>
    <submittedName>
        <fullName evidence="4">Outer membrane protein OprM</fullName>
    </submittedName>
</protein>
<evidence type="ECO:0000313" key="4">
    <source>
        <dbReference type="EMBL" id="KAF1012855.1"/>
    </source>
</evidence>
<comment type="similarity">
    <text evidence="1 2">Belongs to the outer membrane factor (OMF) (TC 1.B.17) family.</text>
</comment>
<keyword evidence="2" id="KW-0449">Lipoprotein</keyword>
<reference evidence="5" key="1">
    <citation type="journal article" date="2020" name="MBio">
        <title>Horizontal gene transfer to a defensive symbiont with a reduced genome amongst a multipartite beetle microbiome.</title>
        <authorList>
            <person name="Waterworth S.C."/>
            <person name="Florez L.V."/>
            <person name="Rees E.R."/>
            <person name="Hertweck C."/>
            <person name="Kaltenpoth M."/>
            <person name="Kwan J.C."/>
        </authorList>
    </citation>
    <scope>NUCLEOTIDE SEQUENCE [LARGE SCALE GENOMIC DNA]</scope>
</reference>
<evidence type="ECO:0000256" key="2">
    <source>
        <dbReference type="RuleBase" id="RU362097"/>
    </source>
</evidence>
<comment type="subcellular location">
    <subcellularLocation>
        <location evidence="2">Cell outer membrane</location>
        <topology evidence="2">Lipid-anchor</topology>
    </subcellularLocation>
</comment>
<feature type="chain" id="PRO_5031600470" evidence="2">
    <location>
        <begin position="24"/>
        <end position="476"/>
    </location>
</feature>
<dbReference type="Proteomes" id="UP000487117">
    <property type="component" value="Unassembled WGS sequence"/>
</dbReference>
<dbReference type="PANTHER" id="PTHR30203:SF33">
    <property type="entry name" value="BLR4455 PROTEIN"/>
    <property type="match status" value="1"/>
</dbReference>
<dbReference type="InterPro" id="IPR003423">
    <property type="entry name" value="OMP_efflux"/>
</dbReference>
<feature type="signal peptide" evidence="2">
    <location>
        <begin position="1"/>
        <end position="23"/>
    </location>
</feature>
<dbReference type="GO" id="GO:0015562">
    <property type="term" value="F:efflux transmembrane transporter activity"/>
    <property type="evidence" value="ECO:0007669"/>
    <property type="project" value="InterPro"/>
</dbReference>
<accession>A0A7V8FD65</accession>
<dbReference type="PROSITE" id="PS51257">
    <property type="entry name" value="PROKAR_LIPOPROTEIN"/>
    <property type="match status" value="1"/>
</dbReference>
<evidence type="ECO:0000256" key="1">
    <source>
        <dbReference type="ARBA" id="ARBA00007613"/>
    </source>
</evidence>
<keyword evidence="2" id="KW-0732">Signal</keyword>
<dbReference type="EMBL" id="WNDS01000007">
    <property type="protein sequence ID" value="KAF1012855.1"/>
    <property type="molecule type" value="Genomic_DNA"/>
</dbReference>
<evidence type="ECO:0000256" key="3">
    <source>
        <dbReference type="SAM" id="MobiDB-lite"/>
    </source>
</evidence>
<gene>
    <name evidence="4" type="primary">oprM_4</name>
    <name evidence="4" type="ORF">GAK31_03942</name>
</gene>
<organism evidence="4 5">
    <name type="scientific">Stenotrophomonas maltophilia</name>
    <name type="common">Pseudomonas maltophilia</name>
    <name type="synonym">Xanthomonas maltophilia</name>
    <dbReference type="NCBI Taxonomy" id="40324"/>
    <lineage>
        <taxon>Bacteria</taxon>
        <taxon>Pseudomonadati</taxon>
        <taxon>Pseudomonadota</taxon>
        <taxon>Gammaproteobacteria</taxon>
        <taxon>Lysobacterales</taxon>
        <taxon>Lysobacteraceae</taxon>
        <taxon>Stenotrophomonas</taxon>
        <taxon>Stenotrophomonas maltophilia group</taxon>
    </lineage>
</organism>
<dbReference type="GO" id="GO:0009279">
    <property type="term" value="C:cell outer membrane"/>
    <property type="evidence" value="ECO:0007669"/>
    <property type="project" value="UniProtKB-SubCell"/>
</dbReference>
<keyword evidence="2" id="KW-1134">Transmembrane beta strand</keyword>
<dbReference type="InterPro" id="IPR010131">
    <property type="entry name" value="MdtP/NodT-like"/>
</dbReference>
<keyword evidence="2" id="KW-0472">Membrane</keyword>